<evidence type="ECO:0000313" key="5">
    <source>
        <dbReference type="EMBL" id="KAA5533810.1"/>
    </source>
</evidence>
<name>A0A5M6CHA9_9BACT</name>
<keyword evidence="2" id="KW-0479">Metal-binding</keyword>
<keyword evidence="6" id="KW-1185">Reference proteome</keyword>
<dbReference type="AlphaFoldDB" id="A0A5M6CHA9"/>
<keyword evidence="2" id="KW-0349">Heme</keyword>
<dbReference type="Gene3D" id="2.40.50.140">
    <property type="entry name" value="Nucleic acid-binding proteins"/>
    <property type="match status" value="1"/>
</dbReference>
<organism evidence="5 6">
    <name type="scientific">Taibaiella lutea</name>
    <dbReference type="NCBI Taxonomy" id="2608001"/>
    <lineage>
        <taxon>Bacteria</taxon>
        <taxon>Pseudomonadati</taxon>
        <taxon>Bacteroidota</taxon>
        <taxon>Chitinophagia</taxon>
        <taxon>Chitinophagales</taxon>
        <taxon>Chitinophagaceae</taxon>
        <taxon>Taibaiella</taxon>
    </lineage>
</organism>
<comment type="caution">
    <text evidence="5">The sequence shown here is derived from an EMBL/GenBank/DDBJ whole genome shotgun (WGS) entry which is preliminary data.</text>
</comment>
<proteinExistence type="predicted"/>
<dbReference type="GO" id="GO:0020037">
    <property type="term" value="F:heme binding"/>
    <property type="evidence" value="ECO:0007669"/>
    <property type="project" value="InterPro"/>
</dbReference>
<keyword evidence="3" id="KW-0201">Cytochrome c-type biogenesis</keyword>
<dbReference type="InterPro" id="IPR012340">
    <property type="entry name" value="NA-bd_OB-fold"/>
</dbReference>
<dbReference type="InterPro" id="IPR036127">
    <property type="entry name" value="CcmE-like_sf"/>
</dbReference>
<comment type="subcellular location">
    <subcellularLocation>
        <location evidence="1">Membrane</location>
    </subcellularLocation>
</comment>
<dbReference type="GO" id="GO:0017004">
    <property type="term" value="P:cytochrome complex assembly"/>
    <property type="evidence" value="ECO:0007669"/>
    <property type="project" value="UniProtKB-KW"/>
</dbReference>
<keyword evidence="4" id="KW-0472">Membrane</keyword>
<gene>
    <name evidence="5" type="ORF">F0919_14875</name>
</gene>
<evidence type="ECO:0000256" key="4">
    <source>
        <dbReference type="ARBA" id="ARBA00023136"/>
    </source>
</evidence>
<dbReference type="SUPFAM" id="SSF82093">
    <property type="entry name" value="Heme chaperone CcmE"/>
    <property type="match status" value="1"/>
</dbReference>
<keyword evidence="2" id="KW-0408">Iron</keyword>
<evidence type="ECO:0000256" key="3">
    <source>
        <dbReference type="ARBA" id="ARBA00022748"/>
    </source>
</evidence>
<evidence type="ECO:0000256" key="1">
    <source>
        <dbReference type="ARBA" id="ARBA00004370"/>
    </source>
</evidence>
<sequence>MKKASILILVLIATAIGIVVGSYGKFSTYETFASAAEKPESTFHVVGYLDTTKGQQYDPVKDPNNFTFFAKDKKGATHKVIFNGTKPQDFERSEQLVMTGFMKDGDFHCSKIQMKCPSKYQNDQIVVGKSTAS</sequence>
<dbReference type="InterPro" id="IPR004329">
    <property type="entry name" value="CcmE"/>
</dbReference>
<evidence type="ECO:0000313" key="6">
    <source>
        <dbReference type="Proteomes" id="UP000323632"/>
    </source>
</evidence>
<accession>A0A5M6CHA9</accession>
<dbReference type="RefSeq" id="WP_150033556.1">
    <property type="nucleotide sequence ID" value="NZ_VWSH01000003.1"/>
</dbReference>
<dbReference type="GO" id="GO:0017003">
    <property type="term" value="P:protein-heme linkage"/>
    <property type="evidence" value="ECO:0007669"/>
    <property type="project" value="InterPro"/>
</dbReference>
<dbReference type="Proteomes" id="UP000323632">
    <property type="component" value="Unassembled WGS sequence"/>
</dbReference>
<evidence type="ECO:0000256" key="2">
    <source>
        <dbReference type="ARBA" id="ARBA00022617"/>
    </source>
</evidence>
<reference evidence="5 6" key="1">
    <citation type="submission" date="2019-09" db="EMBL/GenBank/DDBJ databases">
        <title>Genome sequence and assembly of Taibaiella sp.</title>
        <authorList>
            <person name="Chhetri G."/>
        </authorList>
    </citation>
    <scope>NUCLEOTIDE SEQUENCE [LARGE SCALE GENOMIC DNA]</scope>
    <source>
        <strain evidence="5 6">KVB11</strain>
    </source>
</reference>
<dbReference type="EMBL" id="VWSH01000003">
    <property type="protein sequence ID" value="KAA5533810.1"/>
    <property type="molecule type" value="Genomic_DNA"/>
</dbReference>
<protein>
    <submittedName>
        <fullName evidence="5">Cytochrome c maturation protein CcmE</fullName>
    </submittedName>
</protein>
<dbReference type="Pfam" id="PF03100">
    <property type="entry name" value="CcmE"/>
    <property type="match status" value="1"/>
</dbReference>
<dbReference type="GO" id="GO:0005886">
    <property type="term" value="C:plasma membrane"/>
    <property type="evidence" value="ECO:0007669"/>
    <property type="project" value="InterPro"/>
</dbReference>